<keyword evidence="7 16" id="KW-0812">Transmembrane</keyword>
<dbReference type="PANTHER" id="PTHR11435:SF1">
    <property type="entry name" value="NADH-UBIQUINONE OXIDOREDUCTASE CHAIN 6"/>
    <property type="match status" value="1"/>
</dbReference>
<feature type="transmembrane region" description="Helical" evidence="16">
    <location>
        <begin position="28"/>
        <end position="47"/>
    </location>
</feature>
<evidence type="ECO:0000313" key="17">
    <source>
        <dbReference type="EMBL" id="AML25650.1"/>
    </source>
</evidence>
<proteinExistence type="inferred from homology"/>
<comment type="catalytic activity">
    <reaction evidence="15">
        <text>a ubiquinone + NADH + 5 H(+)(in) = a ubiquinol + NAD(+) + 4 H(+)(out)</text>
        <dbReference type="Rhea" id="RHEA:29091"/>
        <dbReference type="Rhea" id="RHEA-COMP:9565"/>
        <dbReference type="Rhea" id="RHEA-COMP:9566"/>
        <dbReference type="ChEBI" id="CHEBI:15378"/>
        <dbReference type="ChEBI" id="CHEBI:16389"/>
        <dbReference type="ChEBI" id="CHEBI:17976"/>
        <dbReference type="ChEBI" id="CHEBI:57540"/>
        <dbReference type="ChEBI" id="CHEBI:57945"/>
        <dbReference type="EC" id="7.1.1.2"/>
    </reaction>
</comment>
<evidence type="ECO:0000256" key="10">
    <source>
        <dbReference type="ARBA" id="ARBA00022989"/>
    </source>
</evidence>
<keyword evidence="6" id="KW-0679">Respiratory chain</keyword>
<dbReference type="AlphaFoldDB" id="A0A140EG29"/>
<sequence>MLCITIIIMILTLFSTMIILSKHPLSMGLILLIQTILIALLTGNLYLNFWFSYILFLIMIGGMMILFIYMTNIASNEKFQFSHKMFSYTLIMTFLFLILIYFYYELINQYLFTKNFTSNMNFYLNLNKFINFPLNFILIMMISYLLITLIAVVKITDINLGPLRKN</sequence>
<evidence type="ECO:0000256" key="5">
    <source>
        <dbReference type="ARBA" id="ARBA00022448"/>
    </source>
</evidence>
<geneLocation type="mitochondrion" evidence="17"/>
<keyword evidence="12 17" id="KW-0496">Mitochondrion</keyword>
<dbReference type="PANTHER" id="PTHR11435">
    <property type="entry name" value="NADH UBIQUINONE OXIDOREDUCTASE SUBUNIT ND6"/>
    <property type="match status" value="1"/>
</dbReference>
<evidence type="ECO:0000256" key="14">
    <source>
        <dbReference type="ARBA" id="ARBA00031019"/>
    </source>
</evidence>
<organism evidence="17">
    <name type="scientific">Staphylinidae sp. BMNH 1274706</name>
    <dbReference type="NCBI Taxonomy" id="1796599"/>
    <lineage>
        <taxon>Eukaryota</taxon>
        <taxon>Metazoa</taxon>
        <taxon>Ecdysozoa</taxon>
        <taxon>Arthropoda</taxon>
        <taxon>Hexapoda</taxon>
        <taxon>Insecta</taxon>
        <taxon>Pterygota</taxon>
        <taxon>Neoptera</taxon>
        <taxon>Endopterygota</taxon>
        <taxon>Coleoptera</taxon>
        <taxon>Polyphaga</taxon>
        <taxon>Staphyliniformia</taxon>
        <taxon>Staphylinidae</taxon>
    </lineage>
</organism>
<evidence type="ECO:0000256" key="13">
    <source>
        <dbReference type="ARBA" id="ARBA00023136"/>
    </source>
</evidence>
<gene>
    <name evidence="17" type="primary">ND6</name>
</gene>
<dbReference type="EMBL" id="KT696250">
    <property type="protein sequence ID" value="AML25650.1"/>
    <property type="molecule type" value="Genomic_DNA"/>
</dbReference>
<keyword evidence="10 16" id="KW-1133">Transmembrane helix</keyword>
<evidence type="ECO:0000256" key="6">
    <source>
        <dbReference type="ARBA" id="ARBA00022660"/>
    </source>
</evidence>
<keyword evidence="11" id="KW-0520">NAD</keyword>
<evidence type="ECO:0000256" key="1">
    <source>
        <dbReference type="ARBA" id="ARBA00004225"/>
    </source>
</evidence>
<keyword evidence="5" id="KW-0813">Transport</keyword>
<evidence type="ECO:0000256" key="2">
    <source>
        <dbReference type="ARBA" id="ARBA00005698"/>
    </source>
</evidence>
<evidence type="ECO:0000256" key="12">
    <source>
        <dbReference type="ARBA" id="ARBA00023128"/>
    </source>
</evidence>
<keyword evidence="8" id="KW-1278">Translocase</keyword>
<keyword evidence="13 16" id="KW-0472">Membrane</keyword>
<keyword evidence="9" id="KW-0249">Electron transport</keyword>
<evidence type="ECO:0000256" key="3">
    <source>
        <dbReference type="ARBA" id="ARBA00012944"/>
    </source>
</evidence>
<name>A0A140EG29_9COLE</name>
<feature type="transmembrane region" description="Helical" evidence="16">
    <location>
        <begin position="6"/>
        <end position="21"/>
    </location>
</feature>
<evidence type="ECO:0000256" key="9">
    <source>
        <dbReference type="ARBA" id="ARBA00022982"/>
    </source>
</evidence>
<dbReference type="GO" id="GO:0008137">
    <property type="term" value="F:NADH dehydrogenase (ubiquinone) activity"/>
    <property type="evidence" value="ECO:0007669"/>
    <property type="project" value="UniProtKB-EC"/>
</dbReference>
<comment type="subcellular location">
    <subcellularLocation>
        <location evidence="1">Mitochondrion membrane</location>
        <topology evidence="1">Multi-pass membrane protein</topology>
    </subcellularLocation>
</comment>
<dbReference type="InterPro" id="IPR050269">
    <property type="entry name" value="ComplexI_Subunit6"/>
</dbReference>
<feature type="transmembrane region" description="Helical" evidence="16">
    <location>
        <begin position="132"/>
        <end position="155"/>
    </location>
</feature>
<evidence type="ECO:0000256" key="7">
    <source>
        <dbReference type="ARBA" id="ARBA00022692"/>
    </source>
</evidence>
<dbReference type="EC" id="7.1.1.2" evidence="3"/>
<protein>
    <recommendedName>
        <fullName evidence="4">NADH-ubiquinone oxidoreductase chain 6</fullName>
        <ecNumber evidence="3">7.1.1.2</ecNumber>
    </recommendedName>
    <alternativeName>
        <fullName evidence="14">NADH dehydrogenase subunit 6</fullName>
    </alternativeName>
</protein>
<evidence type="ECO:0000256" key="8">
    <source>
        <dbReference type="ARBA" id="ARBA00022967"/>
    </source>
</evidence>
<reference evidence="17" key="1">
    <citation type="submission" date="2015-09" db="EMBL/GenBank/DDBJ databases">
        <title>Capturing the unknown biodiversity of arthropods in tropical forests using metagenomics.</title>
        <authorList>
            <person name="Andujar C."/>
            <person name="Creedy T.J."/>
            <person name="Garner B."/>
            <person name="Canty R."/>
            <person name="Warner H.B."/>
            <person name="Lipecki J."/>
            <person name="Crampton-Platt A."/>
            <person name="Gabrielli M."/>
            <person name="Croydon-Veleslavov I.A."/>
            <person name="Lim J.L."/>
            <person name="Linard B."/>
            <person name="Vogler A."/>
        </authorList>
    </citation>
    <scope>NUCLEOTIDE SEQUENCE</scope>
</reference>
<dbReference type="GO" id="GO:0031966">
    <property type="term" value="C:mitochondrial membrane"/>
    <property type="evidence" value="ECO:0007669"/>
    <property type="project" value="UniProtKB-SubCell"/>
</dbReference>
<evidence type="ECO:0000256" key="16">
    <source>
        <dbReference type="SAM" id="Phobius"/>
    </source>
</evidence>
<feature type="transmembrane region" description="Helical" evidence="16">
    <location>
        <begin position="85"/>
        <end position="104"/>
    </location>
</feature>
<evidence type="ECO:0000256" key="11">
    <source>
        <dbReference type="ARBA" id="ARBA00023027"/>
    </source>
</evidence>
<evidence type="ECO:0000256" key="15">
    <source>
        <dbReference type="ARBA" id="ARBA00049551"/>
    </source>
</evidence>
<evidence type="ECO:0000256" key="4">
    <source>
        <dbReference type="ARBA" id="ARBA00021095"/>
    </source>
</evidence>
<accession>A0A140EG29</accession>
<comment type="similarity">
    <text evidence="2">Belongs to the complex I subunit 6 family.</text>
</comment>
<feature type="transmembrane region" description="Helical" evidence="16">
    <location>
        <begin position="53"/>
        <end position="73"/>
    </location>
</feature>